<evidence type="ECO:0000256" key="2">
    <source>
        <dbReference type="SAM" id="SignalP"/>
    </source>
</evidence>
<proteinExistence type="predicted"/>
<dbReference type="EMBL" id="JBITYG010000014">
    <property type="protein sequence ID" value="MFI9105743.1"/>
    <property type="molecule type" value="Genomic_DNA"/>
</dbReference>
<feature type="region of interest" description="Disordered" evidence="1">
    <location>
        <begin position="29"/>
        <end position="72"/>
    </location>
</feature>
<evidence type="ECO:0000256" key="1">
    <source>
        <dbReference type="SAM" id="MobiDB-lite"/>
    </source>
</evidence>
<evidence type="ECO:0008006" key="5">
    <source>
        <dbReference type="Google" id="ProtNLM"/>
    </source>
</evidence>
<evidence type="ECO:0000313" key="4">
    <source>
        <dbReference type="Proteomes" id="UP001614394"/>
    </source>
</evidence>
<comment type="caution">
    <text evidence="3">The sequence shown here is derived from an EMBL/GenBank/DDBJ whole genome shotgun (WGS) entry which is preliminary data.</text>
</comment>
<evidence type="ECO:0000313" key="3">
    <source>
        <dbReference type="EMBL" id="MFI9105743.1"/>
    </source>
</evidence>
<keyword evidence="2" id="KW-0732">Signal</keyword>
<organism evidence="3 4">
    <name type="scientific">Streptomyces fildesensis</name>
    <dbReference type="NCBI Taxonomy" id="375757"/>
    <lineage>
        <taxon>Bacteria</taxon>
        <taxon>Bacillati</taxon>
        <taxon>Actinomycetota</taxon>
        <taxon>Actinomycetes</taxon>
        <taxon>Kitasatosporales</taxon>
        <taxon>Streptomycetaceae</taxon>
        <taxon>Streptomyces</taxon>
    </lineage>
</organism>
<feature type="signal peptide" evidence="2">
    <location>
        <begin position="1"/>
        <end position="18"/>
    </location>
</feature>
<keyword evidence="4" id="KW-1185">Reference proteome</keyword>
<dbReference type="PROSITE" id="PS51257">
    <property type="entry name" value="PROKAR_LIPOPROTEIN"/>
    <property type="match status" value="1"/>
</dbReference>
<accession>A0ABW8CH13</accession>
<protein>
    <recommendedName>
        <fullName evidence="5">Lipoprotein</fullName>
    </recommendedName>
</protein>
<dbReference type="Proteomes" id="UP001614394">
    <property type="component" value="Unassembled WGS sequence"/>
</dbReference>
<gene>
    <name evidence="3" type="ORF">ACIGXA_35090</name>
</gene>
<reference evidence="3 4" key="1">
    <citation type="submission" date="2024-10" db="EMBL/GenBank/DDBJ databases">
        <title>The Natural Products Discovery Center: Release of the First 8490 Sequenced Strains for Exploring Actinobacteria Biosynthetic Diversity.</title>
        <authorList>
            <person name="Kalkreuter E."/>
            <person name="Kautsar S.A."/>
            <person name="Yang D."/>
            <person name="Bader C.D."/>
            <person name="Teijaro C.N."/>
            <person name="Fluegel L."/>
            <person name="Davis C.M."/>
            <person name="Simpson J.R."/>
            <person name="Lauterbach L."/>
            <person name="Steele A.D."/>
            <person name="Gui C."/>
            <person name="Meng S."/>
            <person name="Li G."/>
            <person name="Viehrig K."/>
            <person name="Ye F."/>
            <person name="Su P."/>
            <person name="Kiefer A.F."/>
            <person name="Nichols A."/>
            <person name="Cepeda A.J."/>
            <person name="Yan W."/>
            <person name="Fan B."/>
            <person name="Jiang Y."/>
            <person name="Adhikari A."/>
            <person name="Zheng C.-J."/>
            <person name="Schuster L."/>
            <person name="Cowan T.M."/>
            <person name="Smanski M.J."/>
            <person name="Chevrette M.G."/>
            <person name="De Carvalho L.P.S."/>
            <person name="Shen B."/>
        </authorList>
    </citation>
    <scope>NUCLEOTIDE SEQUENCE [LARGE SCALE GENOMIC DNA]</scope>
    <source>
        <strain evidence="3 4">NPDC053399</strain>
    </source>
</reference>
<feature type="chain" id="PRO_5046638183" description="Lipoprotein" evidence="2">
    <location>
        <begin position="19"/>
        <end position="226"/>
    </location>
</feature>
<feature type="compositionally biased region" description="Low complexity" evidence="1">
    <location>
        <begin position="33"/>
        <end position="43"/>
    </location>
</feature>
<sequence length="226" mass="22471">MIHPLRATAAAVITTAAAVVFLTGCSSSHDPKAAAPPTASAPASGGLDQNPTATAAPTTPGPTVPAAELTPVTGSFTKQQKQYLTGRVPKGSDPAAVLELGQESCDKIKFIAKRDPDAAASGIVLGQISGAHDAVTTLCPDQKPVLAAAEHGFIDGAFTVGSKPKAGSVITPGTYHAPTPSKTCAWTLTGANGKPVSGSKALVTVPAGARGFSSTGCSVWLFSKGA</sequence>
<dbReference type="RefSeq" id="WP_399656679.1">
    <property type="nucleotide sequence ID" value="NZ_JBITYG010000014.1"/>
</dbReference>
<name>A0ABW8CH13_9ACTN</name>